<sequence>MFEHISEFEGLEKLHLRHVRSGASLDGSEVVGSVLLHDDIVTAHVDIPTQIPTTVCLEFHETAASSPSLDMFPDAAHLHDLDHHHPPSPMLLSSPSSHAHAVSLPDDYDEDVGYNNDRDIDRWRRAHVTRVESSCGGPSMLNISPMEMEHNTRISQHDLVLHAALQLTENALVMQQSLRTLYLRLRSQQTPDTAAAVLKLIRSTDRRPVFLHRGIDVVMQGYVDCGKWGALWRTKQRCWAVLWDSKLSFFGSPEYARKYMFALSNARRRHLSAQGHEDEDVMGKRIQKDYAPHTELHVSGWSVRPGAPQCDRNTFALFDDGGTLRQVLDVATAADTEAWVRAIGSQAQQHLVRLKAKLAAASESEFLDMLRLDVEGTSHLSVPLKLRVPLKWLHVHLESEDASSRSRRVKCSNFSQAVKDIQRDVLRINGHLHASSCFEDMLSELAIELLQHTSRHMKTSEMDAMAFARQLLILSSRTHGGGDVWDAVHCLLQSPHFCICPEMSDAAPVDVGIQLIDGKTVVEIEMIMVFKLIPAGGSDTAIGRIVGTSKQRLICDMTSNLDVDGEIRIAVERVGGGGEGGVDGN</sequence>
<dbReference type="InterPro" id="IPR001849">
    <property type="entry name" value="PH_domain"/>
</dbReference>
<evidence type="ECO:0000259" key="1">
    <source>
        <dbReference type="PROSITE" id="PS50003"/>
    </source>
</evidence>
<gene>
    <name evidence="2" type="ORF">DYB26_010118</name>
</gene>
<evidence type="ECO:0000313" key="2">
    <source>
        <dbReference type="EMBL" id="RHZ41817.1"/>
    </source>
</evidence>
<dbReference type="InterPro" id="IPR011993">
    <property type="entry name" value="PH-like_dom_sf"/>
</dbReference>
<dbReference type="Gene3D" id="2.30.29.30">
    <property type="entry name" value="Pleckstrin-homology domain (PH domain)/Phosphotyrosine-binding domain (PTB)"/>
    <property type="match status" value="1"/>
</dbReference>
<dbReference type="EMBL" id="QUTF01004117">
    <property type="protein sequence ID" value="RHZ41817.1"/>
    <property type="molecule type" value="Genomic_DNA"/>
</dbReference>
<evidence type="ECO:0000313" key="3">
    <source>
        <dbReference type="Proteomes" id="UP000286510"/>
    </source>
</evidence>
<feature type="domain" description="PH" evidence="1">
    <location>
        <begin position="216"/>
        <end position="348"/>
    </location>
</feature>
<comment type="caution">
    <text evidence="2">The sequence shown here is derived from an EMBL/GenBank/DDBJ whole genome shotgun (WGS) entry which is preliminary data.</text>
</comment>
<proteinExistence type="predicted"/>
<dbReference type="VEuPathDB" id="FungiDB:H257_17551"/>
<dbReference type="SUPFAM" id="SSF50729">
    <property type="entry name" value="PH domain-like"/>
    <property type="match status" value="1"/>
</dbReference>
<dbReference type="Proteomes" id="UP000286510">
    <property type="component" value="Unassembled WGS sequence"/>
</dbReference>
<reference evidence="2 3" key="1">
    <citation type="submission" date="2018-08" db="EMBL/GenBank/DDBJ databases">
        <title>Aphanomyces genome sequencing and annotation.</title>
        <authorList>
            <person name="Minardi D."/>
            <person name="Oidtmann B."/>
            <person name="Van Der Giezen M."/>
            <person name="Studholme D.J."/>
        </authorList>
    </citation>
    <scope>NUCLEOTIDE SEQUENCE [LARGE SCALE GENOMIC DNA]</scope>
    <source>
        <strain evidence="2 3">FDL457</strain>
    </source>
</reference>
<dbReference type="AlphaFoldDB" id="A0A3R6YQF9"/>
<protein>
    <recommendedName>
        <fullName evidence="1">PH domain-containing protein</fullName>
    </recommendedName>
</protein>
<organism evidence="2 3">
    <name type="scientific">Aphanomyces astaci</name>
    <name type="common">Crayfish plague agent</name>
    <dbReference type="NCBI Taxonomy" id="112090"/>
    <lineage>
        <taxon>Eukaryota</taxon>
        <taxon>Sar</taxon>
        <taxon>Stramenopiles</taxon>
        <taxon>Oomycota</taxon>
        <taxon>Saprolegniomycetes</taxon>
        <taxon>Saprolegniales</taxon>
        <taxon>Verrucalvaceae</taxon>
        <taxon>Aphanomyces</taxon>
    </lineage>
</organism>
<dbReference type="PROSITE" id="PS50003">
    <property type="entry name" value="PH_DOMAIN"/>
    <property type="match status" value="1"/>
</dbReference>
<name>A0A3R6YQF9_APHAT</name>
<accession>A0A3R6YQF9</accession>